<dbReference type="InterPro" id="IPR018499">
    <property type="entry name" value="Tetraspanin/Peripherin"/>
</dbReference>
<feature type="transmembrane region" description="Helical" evidence="6">
    <location>
        <begin position="49"/>
        <end position="71"/>
    </location>
</feature>
<evidence type="ECO:0000256" key="4">
    <source>
        <dbReference type="ARBA" id="ARBA00023136"/>
    </source>
</evidence>
<keyword evidence="2 6" id="KW-0812">Transmembrane</keyword>
<evidence type="ECO:0000256" key="3">
    <source>
        <dbReference type="ARBA" id="ARBA00022989"/>
    </source>
</evidence>
<dbReference type="CDD" id="cd03127">
    <property type="entry name" value="tetraspanin_LEL"/>
    <property type="match status" value="1"/>
</dbReference>
<evidence type="ECO:0000313" key="7">
    <source>
        <dbReference type="EMBL" id="JAV06842.1"/>
    </source>
</evidence>
<dbReference type="PRINTS" id="PR00259">
    <property type="entry name" value="TMFOUR"/>
</dbReference>
<dbReference type="PANTHER" id="PTHR19282">
    <property type="entry name" value="TETRASPANIN"/>
    <property type="match status" value="1"/>
</dbReference>
<dbReference type="EMBL" id="GFDF01007242">
    <property type="protein sequence ID" value="JAV06842.1"/>
    <property type="molecule type" value="Transcribed_RNA"/>
</dbReference>
<evidence type="ECO:0000256" key="6">
    <source>
        <dbReference type="SAM" id="Phobius"/>
    </source>
</evidence>
<dbReference type="SUPFAM" id="SSF48652">
    <property type="entry name" value="Tetraspanin"/>
    <property type="match status" value="1"/>
</dbReference>
<sequence length="293" mass="32700">MKLASRIKCLVYFLYSYAIFLAISGIVLVIFGGYILYNHLGYGLLVEGGAWGPSAATLCLGLVTICVTWMGWHAVAKRNQCRLYLFGMSLLGIILISVFLCIWSLTIRKEMQGSAITPVENSFNDFLADTATINDHTHLWNRLQSEMQCCGVHGITDYIRTSIPWSCCRRPDNPSDPRCVSSYQRGCLFALTEETRQRLIYISVASLIFALVQIMGIFMVVHLVVLLKEQERGDIESRISSRNTELLPFNAQTGTPTRNPSAPTATTKSNQVNLHESLHADLKKAQAQRLSSS</sequence>
<reference evidence="7" key="1">
    <citation type="submission" date="2016-12" db="EMBL/GenBank/DDBJ databases">
        <title>An insight into the sialome and mialome of the sand fly, Nyssomyia neivai.</title>
        <authorList>
            <person name="Sebastian V."/>
            <person name="Goulart T.M."/>
            <person name="Oliveira W."/>
            <person name="Calvo E."/>
            <person name="Oliveira L.F."/>
            <person name="Pinto M.C."/>
            <person name="Rosselino A.M."/>
            <person name="Ribeiro J.M."/>
        </authorList>
    </citation>
    <scope>NUCLEOTIDE SEQUENCE</scope>
</reference>
<name>A0A1L8DK50_9DIPT</name>
<proteinExistence type="predicted"/>
<dbReference type="GO" id="GO:0005886">
    <property type="term" value="C:plasma membrane"/>
    <property type="evidence" value="ECO:0007669"/>
    <property type="project" value="TreeGrafter"/>
</dbReference>
<dbReference type="Pfam" id="PF00335">
    <property type="entry name" value="Tetraspanin"/>
    <property type="match status" value="1"/>
</dbReference>
<dbReference type="AlphaFoldDB" id="A0A1L8DK50"/>
<comment type="subcellular location">
    <subcellularLocation>
        <location evidence="1">Membrane</location>
        <topology evidence="1">Multi-pass membrane protein</topology>
    </subcellularLocation>
</comment>
<evidence type="ECO:0000256" key="5">
    <source>
        <dbReference type="SAM" id="MobiDB-lite"/>
    </source>
</evidence>
<dbReference type="Gene3D" id="1.10.1450.10">
    <property type="entry name" value="Tetraspanin"/>
    <property type="match status" value="1"/>
</dbReference>
<feature type="region of interest" description="Disordered" evidence="5">
    <location>
        <begin position="246"/>
        <end position="270"/>
    </location>
</feature>
<feature type="transmembrane region" description="Helical" evidence="6">
    <location>
        <begin position="199"/>
        <end position="227"/>
    </location>
</feature>
<accession>A0A1L8DK50</accession>
<feature type="transmembrane region" description="Helical" evidence="6">
    <location>
        <begin position="12"/>
        <end position="37"/>
    </location>
</feature>
<organism evidence="7">
    <name type="scientific">Nyssomyia neivai</name>
    <dbReference type="NCBI Taxonomy" id="330878"/>
    <lineage>
        <taxon>Eukaryota</taxon>
        <taxon>Metazoa</taxon>
        <taxon>Ecdysozoa</taxon>
        <taxon>Arthropoda</taxon>
        <taxon>Hexapoda</taxon>
        <taxon>Insecta</taxon>
        <taxon>Pterygota</taxon>
        <taxon>Neoptera</taxon>
        <taxon>Endopterygota</taxon>
        <taxon>Diptera</taxon>
        <taxon>Nematocera</taxon>
        <taxon>Psychodoidea</taxon>
        <taxon>Psychodidae</taxon>
        <taxon>Nyssomyia</taxon>
    </lineage>
</organism>
<protein>
    <submittedName>
        <fullName evidence="7">Putative tetraspanin family</fullName>
    </submittedName>
</protein>
<dbReference type="PANTHER" id="PTHR19282:SF505">
    <property type="entry name" value="TRANSMEMBRANE 4 SUPERFAMILY, ISOFORM C"/>
    <property type="match status" value="1"/>
</dbReference>
<evidence type="ECO:0000256" key="1">
    <source>
        <dbReference type="ARBA" id="ARBA00004141"/>
    </source>
</evidence>
<keyword evidence="3 6" id="KW-1133">Transmembrane helix</keyword>
<dbReference type="InterPro" id="IPR008952">
    <property type="entry name" value="Tetraspanin_EC2_sf"/>
</dbReference>
<feature type="transmembrane region" description="Helical" evidence="6">
    <location>
        <begin position="83"/>
        <end position="105"/>
    </location>
</feature>
<keyword evidence="4 6" id="KW-0472">Membrane</keyword>
<evidence type="ECO:0000256" key="2">
    <source>
        <dbReference type="ARBA" id="ARBA00022692"/>
    </source>
</evidence>